<dbReference type="GO" id="GO:0046983">
    <property type="term" value="F:protein dimerization activity"/>
    <property type="evidence" value="ECO:0007669"/>
    <property type="project" value="InterPro"/>
</dbReference>
<dbReference type="Proteomes" id="UP000241085">
    <property type="component" value="Unassembled WGS sequence"/>
</dbReference>
<evidence type="ECO:0000256" key="2">
    <source>
        <dbReference type="ARBA" id="ARBA00012438"/>
    </source>
</evidence>
<protein>
    <recommendedName>
        <fullName evidence="2">histidine kinase</fullName>
        <ecNumber evidence="2">2.7.13.3</ecNumber>
    </recommendedName>
</protein>
<evidence type="ECO:0000256" key="7">
    <source>
        <dbReference type="ARBA" id="ARBA00022840"/>
    </source>
</evidence>
<name>A0A2T4UPA2_9MICO</name>
<dbReference type="GO" id="GO:0016020">
    <property type="term" value="C:membrane"/>
    <property type="evidence" value="ECO:0007669"/>
    <property type="project" value="InterPro"/>
</dbReference>
<dbReference type="PANTHER" id="PTHR24421:SF10">
    <property type="entry name" value="NITRATE_NITRITE SENSOR PROTEIN NARQ"/>
    <property type="match status" value="1"/>
</dbReference>
<reference evidence="11 12" key="1">
    <citation type="submission" date="2018-03" db="EMBL/GenBank/DDBJ databases">
        <title>Bacteriophage NCPPB3778 and a type I-E CRISPR drive the evolution of the US Biological Select Agent, Rathayibacter toxicus.</title>
        <authorList>
            <person name="Davis E.W.II."/>
            <person name="Tabima J.F."/>
            <person name="Weisberg A.J."/>
            <person name="Dantas Lopes L."/>
            <person name="Wiseman M.S."/>
            <person name="Wiseman M.S."/>
            <person name="Pupko T."/>
            <person name="Belcher M.S."/>
            <person name="Sechler A.J."/>
            <person name="Tancos M.A."/>
            <person name="Schroeder B.K."/>
            <person name="Murray T.D."/>
            <person name="Luster D.G."/>
            <person name="Schneider W.L."/>
            <person name="Rogers E."/>
            <person name="Andreote F.D."/>
            <person name="Grunwald N.J."/>
            <person name="Putnam M.L."/>
            <person name="Chang J.H."/>
        </authorList>
    </citation>
    <scope>NUCLEOTIDE SEQUENCE [LARGE SCALE GENOMIC DNA]</scope>
    <source>
        <strain evidence="11 12">DSM 15933</strain>
    </source>
</reference>
<keyword evidence="6" id="KW-0418">Kinase</keyword>
<keyword evidence="4" id="KW-0808">Transferase</keyword>
<dbReference type="SUPFAM" id="SSF55874">
    <property type="entry name" value="ATPase domain of HSP90 chaperone/DNA topoisomerase II/histidine kinase"/>
    <property type="match status" value="1"/>
</dbReference>
<evidence type="ECO:0000256" key="6">
    <source>
        <dbReference type="ARBA" id="ARBA00022777"/>
    </source>
</evidence>
<dbReference type="InterPro" id="IPR050482">
    <property type="entry name" value="Sensor_HK_TwoCompSys"/>
</dbReference>
<evidence type="ECO:0000256" key="4">
    <source>
        <dbReference type="ARBA" id="ARBA00022679"/>
    </source>
</evidence>
<dbReference type="RefSeq" id="WP_107576169.1">
    <property type="nucleotide sequence ID" value="NZ_PZPL01000002.1"/>
</dbReference>
<evidence type="ECO:0000256" key="5">
    <source>
        <dbReference type="ARBA" id="ARBA00022741"/>
    </source>
</evidence>
<dbReference type="Gene3D" id="3.30.565.10">
    <property type="entry name" value="Histidine kinase-like ATPase, C-terminal domain"/>
    <property type="match status" value="1"/>
</dbReference>
<evidence type="ECO:0000256" key="3">
    <source>
        <dbReference type="ARBA" id="ARBA00022553"/>
    </source>
</evidence>
<dbReference type="EC" id="2.7.13.3" evidence="2"/>
<evidence type="ECO:0000256" key="8">
    <source>
        <dbReference type="ARBA" id="ARBA00023012"/>
    </source>
</evidence>
<feature type="transmembrane region" description="Helical" evidence="9">
    <location>
        <begin position="26"/>
        <end position="59"/>
    </location>
</feature>
<dbReference type="GO" id="GO:0000155">
    <property type="term" value="F:phosphorelay sensor kinase activity"/>
    <property type="evidence" value="ECO:0007669"/>
    <property type="project" value="InterPro"/>
</dbReference>
<keyword evidence="9" id="KW-0812">Transmembrane</keyword>
<keyword evidence="9" id="KW-1133">Transmembrane helix</keyword>
<organism evidence="11 12">
    <name type="scientific">Rathayibacter caricis DSM 15933</name>
    <dbReference type="NCBI Taxonomy" id="1328867"/>
    <lineage>
        <taxon>Bacteria</taxon>
        <taxon>Bacillati</taxon>
        <taxon>Actinomycetota</taxon>
        <taxon>Actinomycetes</taxon>
        <taxon>Micrococcales</taxon>
        <taxon>Microbacteriaceae</taxon>
        <taxon>Rathayibacter</taxon>
    </lineage>
</organism>
<dbReference type="Gene3D" id="1.20.5.1930">
    <property type="match status" value="1"/>
</dbReference>
<evidence type="ECO:0000256" key="1">
    <source>
        <dbReference type="ARBA" id="ARBA00000085"/>
    </source>
</evidence>
<comment type="catalytic activity">
    <reaction evidence="1">
        <text>ATP + protein L-histidine = ADP + protein N-phospho-L-histidine.</text>
        <dbReference type="EC" id="2.7.13.3"/>
    </reaction>
</comment>
<evidence type="ECO:0000313" key="11">
    <source>
        <dbReference type="EMBL" id="PTL71360.1"/>
    </source>
</evidence>
<keyword evidence="9" id="KW-0472">Membrane</keyword>
<keyword evidence="5" id="KW-0547">Nucleotide-binding</keyword>
<dbReference type="EMBL" id="PZPL01000002">
    <property type="protein sequence ID" value="PTL71360.1"/>
    <property type="molecule type" value="Genomic_DNA"/>
</dbReference>
<keyword evidence="12" id="KW-1185">Reference proteome</keyword>
<dbReference type="InterPro" id="IPR036890">
    <property type="entry name" value="HATPase_C_sf"/>
</dbReference>
<comment type="caution">
    <text evidence="11">The sequence shown here is derived from an EMBL/GenBank/DDBJ whole genome shotgun (WGS) entry which is preliminary data.</text>
</comment>
<dbReference type="PANTHER" id="PTHR24421">
    <property type="entry name" value="NITRATE/NITRITE SENSOR PROTEIN NARX-RELATED"/>
    <property type="match status" value="1"/>
</dbReference>
<dbReference type="AlphaFoldDB" id="A0A2T4UPA2"/>
<dbReference type="Pfam" id="PF07730">
    <property type="entry name" value="HisKA_3"/>
    <property type="match status" value="1"/>
</dbReference>
<dbReference type="CDD" id="cd16917">
    <property type="entry name" value="HATPase_UhpB-NarQ-NarX-like"/>
    <property type="match status" value="1"/>
</dbReference>
<sequence length="390" mass="41323">MTTASAAPLDPPYWFYSSRTLDRVSVLVAVVACVAYLIVLLVASGGVVGYVSLTLYVVALWISRRRGLQGLLVAAVGAALAITASDQPWAGWILAIALLFSLGLRGYRVFVGALTVAVTLYSATVFSGSTDFGDPGAYIAFSTTIAAAATGSTIRVHESYLLAVQDLARDAVTSRDSEITRRVAEERLRIARDLHDVVGHEIAVISMNLGVIDVHLDTTQTKPRAALNTAQRGVQSVLQETQRILGVLRRGEKDPQDAVRAMPSAQSIPALLGPLVSAGAQIESSFPAQMPPVDSSVSVAAYRMAQEALTNAHRHGSGRIDVGVTCPADHLVITLDNVVDGTKPPSDQFGYGLIGMRERVEAAGGRLDIRSTPTRFSVTATMRRDGGAVS</sequence>
<proteinExistence type="predicted"/>
<keyword evidence="7" id="KW-0067">ATP-binding</keyword>
<keyword evidence="8" id="KW-0902">Two-component regulatory system</keyword>
<accession>A0A2T4UPA2</accession>
<evidence type="ECO:0000259" key="10">
    <source>
        <dbReference type="Pfam" id="PF07730"/>
    </source>
</evidence>
<feature type="domain" description="Signal transduction histidine kinase subgroup 3 dimerisation and phosphoacceptor" evidence="10">
    <location>
        <begin position="186"/>
        <end position="251"/>
    </location>
</feature>
<feature type="transmembrane region" description="Helical" evidence="9">
    <location>
        <begin position="89"/>
        <end position="107"/>
    </location>
</feature>
<gene>
    <name evidence="11" type="ORF">C1I63_19265</name>
</gene>
<dbReference type="GO" id="GO:0005524">
    <property type="term" value="F:ATP binding"/>
    <property type="evidence" value="ECO:0007669"/>
    <property type="project" value="UniProtKB-KW"/>
</dbReference>
<evidence type="ECO:0000313" key="12">
    <source>
        <dbReference type="Proteomes" id="UP000241085"/>
    </source>
</evidence>
<evidence type="ECO:0000256" key="9">
    <source>
        <dbReference type="SAM" id="Phobius"/>
    </source>
</evidence>
<dbReference type="GeneID" id="55634163"/>
<dbReference type="InterPro" id="IPR011712">
    <property type="entry name" value="Sig_transdc_His_kin_sub3_dim/P"/>
</dbReference>
<feature type="transmembrane region" description="Helical" evidence="9">
    <location>
        <begin position="66"/>
        <end position="83"/>
    </location>
</feature>
<keyword evidence="3" id="KW-0597">Phosphoprotein</keyword>